<dbReference type="InterPro" id="IPR001789">
    <property type="entry name" value="Sig_transdc_resp-reg_receiver"/>
</dbReference>
<evidence type="ECO:0000256" key="15">
    <source>
        <dbReference type="PROSITE-ProRule" id="PRU00169"/>
    </source>
</evidence>
<evidence type="ECO:0000256" key="8">
    <source>
        <dbReference type="ARBA" id="ARBA00022840"/>
    </source>
</evidence>
<dbReference type="PROSITE" id="PS50894">
    <property type="entry name" value="HPT"/>
    <property type="match status" value="1"/>
</dbReference>
<dbReference type="FunFam" id="3.30.565.10:FF:000010">
    <property type="entry name" value="Sensor histidine kinase RcsC"/>
    <property type="match status" value="1"/>
</dbReference>
<dbReference type="AlphaFoldDB" id="A0A1R1I0W0"/>
<evidence type="ECO:0000256" key="14">
    <source>
        <dbReference type="PROSITE-ProRule" id="PRU00110"/>
    </source>
</evidence>
<dbReference type="SUPFAM" id="SSF47384">
    <property type="entry name" value="Homodimeric domain of signal transducing histidine kinase"/>
    <property type="match status" value="1"/>
</dbReference>
<comment type="function">
    <text evidence="12">Member of the two-component regulatory system BvgS/BvgA. Phosphorylates BvgA via a four-step phosphorelay in response to environmental signals.</text>
</comment>
<dbReference type="PROSITE" id="PS50109">
    <property type="entry name" value="HIS_KIN"/>
    <property type="match status" value="1"/>
</dbReference>
<evidence type="ECO:0000313" key="21">
    <source>
        <dbReference type="EMBL" id="OMG52367.1"/>
    </source>
</evidence>
<evidence type="ECO:0000313" key="22">
    <source>
        <dbReference type="Proteomes" id="UP000187526"/>
    </source>
</evidence>
<dbReference type="CDD" id="cd00082">
    <property type="entry name" value="HisKA"/>
    <property type="match status" value="1"/>
</dbReference>
<evidence type="ECO:0000256" key="13">
    <source>
        <dbReference type="ARBA" id="ARBA00070152"/>
    </source>
</evidence>
<evidence type="ECO:0000256" key="1">
    <source>
        <dbReference type="ARBA" id="ARBA00000085"/>
    </source>
</evidence>
<evidence type="ECO:0000256" key="17">
    <source>
        <dbReference type="SAM" id="Phobius"/>
    </source>
</evidence>
<dbReference type="CDD" id="cd00130">
    <property type="entry name" value="PAS"/>
    <property type="match status" value="1"/>
</dbReference>
<dbReference type="GO" id="GO:0000155">
    <property type="term" value="F:phosphorelay sensor kinase activity"/>
    <property type="evidence" value="ECO:0007669"/>
    <property type="project" value="InterPro"/>
</dbReference>
<dbReference type="STRING" id="418702.BJN45_13730"/>
<dbReference type="CDD" id="cd16922">
    <property type="entry name" value="HATPase_EvgS-ArcB-TorS-like"/>
    <property type="match status" value="1"/>
</dbReference>
<dbReference type="Proteomes" id="UP000187526">
    <property type="component" value="Unassembled WGS sequence"/>
</dbReference>
<feature type="modified residue" description="Phosphohistidine" evidence="14">
    <location>
        <position position="725"/>
    </location>
</feature>
<dbReference type="InterPro" id="IPR035965">
    <property type="entry name" value="PAS-like_dom_sf"/>
</dbReference>
<evidence type="ECO:0000256" key="6">
    <source>
        <dbReference type="ARBA" id="ARBA00022692"/>
    </source>
</evidence>
<dbReference type="CDD" id="cd17546">
    <property type="entry name" value="REC_hyHK_CKI1_RcsC-like"/>
    <property type="match status" value="1"/>
</dbReference>
<keyword evidence="5 15" id="KW-0597">Phosphoprotein</keyword>
<keyword evidence="9 17" id="KW-1133">Transmembrane helix</keyword>
<keyword evidence="7" id="KW-0547">Nucleotide-binding</keyword>
<dbReference type="InterPro" id="IPR036890">
    <property type="entry name" value="HATPase_C_sf"/>
</dbReference>
<name>A0A1R1I0W0_9RHOO</name>
<feature type="transmembrane region" description="Helical" evidence="17">
    <location>
        <begin position="54"/>
        <end position="71"/>
    </location>
</feature>
<dbReference type="InterPro" id="IPR036641">
    <property type="entry name" value="HPT_dom_sf"/>
</dbReference>
<feature type="domain" description="HPt" evidence="20">
    <location>
        <begin position="686"/>
        <end position="777"/>
    </location>
</feature>
<feature type="domain" description="Response regulatory" evidence="19">
    <location>
        <begin position="527"/>
        <end position="641"/>
    </location>
</feature>
<dbReference type="GO" id="GO:0005524">
    <property type="term" value="F:ATP binding"/>
    <property type="evidence" value="ECO:0007669"/>
    <property type="project" value="UniProtKB-KW"/>
</dbReference>
<dbReference type="Gene3D" id="1.20.120.160">
    <property type="entry name" value="HPT domain"/>
    <property type="match status" value="1"/>
</dbReference>
<dbReference type="SMART" id="SM00388">
    <property type="entry name" value="HisKA"/>
    <property type="match status" value="1"/>
</dbReference>
<proteinExistence type="predicted"/>
<dbReference type="GO" id="GO:0005886">
    <property type="term" value="C:plasma membrane"/>
    <property type="evidence" value="ECO:0007669"/>
    <property type="project" value="UniProtKB-SubCell"/>
</dbReference>
<dbReference type="SUPFAM" id="SSF47226">
    <property type="entry name" value="Histidine-containing phosphotransfer domain, HPT domain"/>
    <property type="match status" value="1"/>
</dbReference>
<evidence type="ECO:0000259" key="20">
    <source>
        <dbReference type="PROSITE" id="PS50894"/>
    </source>
</evidence>
<dbReference type="Pfam" id="PF01627">
    <property type="entry name" value="Hpt"/>
    <property type="match status" value="1"/>
</dbReference>
<accession>A0A1R1I0W0</accession>
<dbReference type="Gene3D" id="3.30.450.20">
    <property type="entry name" value="PAS domain"/>
    <property type="match status" value="1"/>
</dbReference>
<dbReference type="PROSITE" id="PS50110">
    <property type="entry name" value="RESPONSE_REGULATORY"/>
    <property type="match status" value="1"/>
</dbReference>
<evidence type="ECO:0000256" key="12">
    <source>
        <dbReference type="ARBA" id="ARBA00058004"/>
    </source>
</evidence>
<keyword evidence="6 17" id="KW-0812">Transmembrane</keyword>
<dbReference type="RefSeq" id="WP_076096211.1">
    <property type="nucleotide sequence ID" value="NZ_MTHD01000005.1"/>
</dbReference>
<dbReference type="InterPro" id="IPR003661">
    <property type="entry name" value="HisK_dim/P_dom"/>
</dbReference>
<keyword evidence="4" id="KW-1003">Cell membrane</keyword>
<evidence type="ECO:0000256" key="4">
    <source>
        <dbReference type="ARBA" id="ARBA00022475"/>
    </source>
</evidence>
<dbReference type="SUPFAM" id="SSF55785">
    <property type="entry name" value="PYP-like sensor domain (PAS domain)"/>
    <property type="match status" value="1"/>
</dbReference>
<keyword evidence="16" id="KW-0175">Coiled coil</keyword>
<evidence type="ECO:0000256" key="11">
    <source>
        <dbReference type="ARBA" id="ARBA00023136"/>
    </source>
</evidence>
<dbReference type="InterPro" id="IPR036097">
    <property type="entry name" value="HisK_dim/P_sf"/>
</dbReference>
<keyword evidence="22" id="KW-1185">Reference proteome</keyword>
<dbReference type="InterPro" id="IPR004358">
    <property type="entry name" value="Sig_transdc_His_kin-like_C"/>
</dbReference>
<feature type="transmembrane region" description="Helical" evidence="17">
    <location>
        <begin position="20"/>
        <end position="42"/>
    </location>
</feature>
<evidence type="ECO:0000256" key="7">
    <source>
        <dbReference type="ARBA" id="ARBA00022741"/>
    </source>
</evidence>
<evidence type="ECO:0000256" key="10">
    <source>
        <dbReference type="ARBA" id="ARBA00023012"/>
    </source>
</evidence>
<dbReference type="PROSITE" id="PS51257">
    <property type="entry name" value="PROKAR_LIPOPROTEIN"/>
    <property type="match status" value="1"/>
</dbReference>
<dbReference type="InterPro" id="IPR008207">
    <property type="entry name" value="Sig_transdc_His_kin_Hpt_dom"/>
</dbReference>
<feature type="coiled-coil region" evidence="16">
    <location>
        <begin position="214"/>
        <end position="254"/>
    </location>
</feature>
<comment type="subcellular location">
    <subcellularLocation>
        <location evidence="2">Cell membrane</location>
        <topology evidence="2">Multi-pass membrane protein</topology>
    </subcellularLocation>
</comment>
<dbReference type="Pfam" id="PF02518">
    <property type="entry name" value="HATPase_c"/>
    <property type="match status" value="1"/>
</dbReference>
<dbReference type="Pfam" id="PF00072">
    <property type="entry name" value="Response_reg"/>
    <property type="match status" value="1"/>
</dbReference>
<dbReference type="PANTHER" id="PTHR45339">
    <property type="entry name" value="HYBRID SIGNAL TRANSDUCTION HISTIDINE KINASE J"/>
    <property type="match status" value="1"/>
</dbReference>
<keyword evidence="10" id="KW-0902">Two-component regulatory system</keyword>
<dbReference type="NCBIfam" id="TIGR00229">
    <property type="entry name" value="sensory_box"/>
    <property type="match status" value="1"/>
</dbReference>
<dbReference type="Gene3D" id="3.40.50.2300">
    <property type="match status" value="1"/>
</dbReference>
<comment type="catalytic activity">
    <reaction evidence="1">
        <text>ATP + protein L-histidine = ADP + protein N-phospho-L-histidine.</text>
        <dbReference type="EC" id="2.7.13.3"/>
    </reaction>
</comment>
<dbReference type="PRINTS" id="PR00344">
    <property type="entry name" value="BCTRLSENSOR"/>
</dbReference>
<protein>
    <recommendedName>
        <fullName evidence="13">Virulence sensor protein BvgS</fullName>
        <ecNumber evidence="3">2.7.13.3</ecNumber>
    </recommendedName>
</protein>
<gene>
    <name evidence="21" type="ORF">BJN45_13730</name>
</gene>
<dbReference type="PANTHER" id="PTHR45339:SF1">
    <property type="entry name" value="HYBRID SIGNAL TRANSDUCTION HISTIDINE KINASE J"/>
    <property type="match status" value="1"/>
</dbReference>
<dbReference type="InterPro" id="IPR003594">
    <property type="entry name" value="HATPase_dom"/>
</dbReference>
<dbReference type="InterPro" id="IPR011006">
    <property type="entry name" value="CheY-like_superfamily"/>
</dbReference>
<keyword evidence="8" id="KW-0067">ATP-binding</keyword>
<dbReference type="EMBL" id="MTHD01000005">
    <property type="protein sequence ID" value="OMG52367.1"/>
    <property type="molecule type" value="Genomic_DNA"/>
</dbReference>
<sequence length="788" mass="86438">MSQALKTEDPGYARATRKLVLLYLAFAACWILFTDLAVELLVAETGNRTLINLLKGWFYVAATGLMLYFLLRSKFAEITQNELQLQHAGDKEHAMAQALHEEGQALARYAVAFQAAPVAACITRLQDGKLVDVNERLLREYAWTREALLGKTTIEAGLWNMPEDRNQMLELLRRDGRVTDFESTGVGSDGRSREISLSAETINVDGAAYLVVFIADISQRIANERALLEREEKQRQANIELERYRAHLEEIVAERTSELASALDAAEEANRAKSAFLANMSHEIRTPMNAIIGLTHLATRQTAEPGMLDRLGKVQDAAHHLLAIINQILDISKIEAGKLVLAPSDFRLQQIIENTSTLVVDRVRSRGLQFTSRIDPQLPEILHGDPLRLGQVLLNFLTNAAKFTEHGSIAIDVSLLASNDQGLLVRFAVSDTGIGIDSEQQRRLFQAFEQADGSTTRRFGGTGLGLAIARHLAQLMGGETGVDSTPGVGSTFWFTARLQTGAGKELPGPICISRAEDCLKQLAAPPHVLLVEDNPINQEVARDLLEDVGFVIDVASNGAEAIERVLATRYDIILMDMQMPVMDGLTATRKLRADGCTTPILAMTANAFGEDRRRCLEAGMNDHIAKPVNPDNLYASMVKWLPLGTSSQLALPVAAPATARADDERAALARLPGIDIEQAMRTVRNNVRNYLRLLDSFLAGHGEDHQILESARREQRLDDARRLAHNLKGVAGTLGLSDIHTAACALNDALLPGAAQTPIDQCFADLGQALQQTCQAIRRYRQDPPSAQ</sequence>
<dbReference type="OrthoDB" id="5519028at2"/>
<dbReference type="Gene3D" id="1.10.287.130">
    <property type="match status" value="1"/>
</dbReference>
<evidence type="ECO:0000259" key="19">
    <source>
        <dbReference type="PROSITE" id="PS50110"/>
    </source>
</evidence>
<evidence type="ECO:0000256" key="5">
    <source>
        <dbReference type="ARBA" id="ARBA00022553"/>
    </source>
</evidence>
<dbReference type="SMART" id="SM00387">
    <property type="entry name" value="HATPase_c"/>
    <property type="match status" value="1"/>
</dbReference>
<organism evidence="21 22">
    <name type="scientific">Azonexus hydrophilus</name>
    <dbReference type="NCBI Taxonomy" id="418702"/>
    <lineage>
        <taxon>Bacteria</taxon>
        <taxon>Pseudomonadati</taxon>
        <taxon>Pseudomonadota</taxon>
        <taxon>Betaproteobacteria</taxon>
        <taxon>Rhodocyclales</taxon>
        <taxon>Azonexaceae</taxon>
        <taxon>Azonexus</taxon>
    </lineage>
</organism>
<evidence type="ECO:0000256" key="2">
    <source>
        <dbReference type="ARBA" id="ARBA00004651"/>
    </source>
</evidence>
<comment type="caution">
    <text evidence="21">The sequence shown here is derived from an EMBL/GenBank/DDBJ whole genome shotgun (WGS) entry which is preliminary data.</text>
</comment>
<evidence type="ECO:0000256" key="9">
    <source>
        <dbReference type="ARBA" id="ARBA00022989"/>
    </source>
</evidence>
<keyword evidence="11 17" id="KW-0472">Membrane</keyword>
<dbReference type="EC" id="2.7.13.3" evidence="3"/>
<dbReference type="Pfam" id="PF00512">
    <property type="entry name" value="HisKA"/>
    <property type="match status" value="1"/>
</dbReference>
<evidence type="ECO:0000256" key="3">
    <source>
        <dbReference type="ARBA" id="ARBA00012438"/>
    </source>
</evidence>
<dbReference type="Gene3D" id="3.30.565.10">
    <property type="entry name" value="Histidine kinase-like ATPase, C-terminal domain"/>
    <property type="match status" value="1"/>
</dbReference>
<dbReference type="SUPFAM" id="SSF55874">
    <property type="entry name" value="ATPase domain of HSP90 chaperone/DNA topoisomerase II/histidine kinase"/>
    <property type="match status" value="1"/>
</dbReference>
<dbReference type="InterPro" id="IPR000014">
    <property type="entry name" value="PAS"/>
</dbReference>
<dbReference type="InterPro" id="IPR005467">
    <property type="entry name" value="His_kinase_dom"/>
</dbReference>
<evidence type="ECO:0000259" key="18">
    <source>
        <dbReference type="PROSITE" id="PS50109"/>
    </source>
</evidence>
<feature type="domain" description="Histidine kinase" evidence="18">
    <location>
        <begin position="279"/>
        <end position="500"/>
    </location>
</feature>
<dbReference type="SMART" id="SM00448">
    <property type="entry name" value="REC"/>
    <property type="match status" value="1"/>
</dbReference>
<evidence type="ECO:0000256" key="16">
    <source>
        <dbReference type="SAM" id="Coils"/>
    </source>
</evidence>
<reference evidence="21 22" key="1">
    <citation type="submission" date="2016-10" db="EMBL/GenBank/DDBJ databases">
        <title>Alkaliphiles isolated from bioreactors.</title>
        <authorList>
            <person name="Salah Z."/>
            <person name="Rout S.P."/>
            <person name="Humphreys P.N."/>
        </authorList>
    </citation>
    <scope>NUCLEOTIDE SEQUENCE [LARGE SCALE GENOMIC DNA]</scope>
    <source>
        <strain evidence="21 22">ZS02</strain>
    </source>
</reference>
<dbReference type="SUPFAM" id="SSF52172">
    <property type="entry name" value="CheY-like"/>
    <property type="match status" value="1"/>
</dbReference>
<feature type="modified residue" description="4-aspartylphosphate" evidence="15">
    <location>
        <position position="576"/>
    </location>
</feature>